<dbReference type="InterPro" id="IPR038461">
    <property type="entry name" value="Schlafen_AlbA_2_dom_sf"/>
</dbReference>
<evidence type="ECO:0000256" key="1">
    <source>
        <dbReference type="SAM" id="MobiDB-lite"/>
    </source>
</evidence>
<dbReference type="PANTHER" id="PTHR30595:SF6">
    <property type="entry name" value="SCHLAFEN ALBA-2 DOMAIN-CONTAINING PROTEIN"/>
    <property type="match status" value="1"/>
</dbReference>
<comment type="caution">
    <text evidence="4">The sequence shown here is derived from an EMBL/GenBank/DDBJ whole genome shotgun (WGS) entry which is preliminary data.</text>
</comment>
<reference evidence="3" key="2">
    <citation type="submission" date="2023-08" db="EMBL/GenBank/DDBJ databases">
        <title>Lactobacillus from the Female Urinary Tract.</title>
        <authorList>
            <person name="Stegman N."/>
            <person name="Jackson B."/>
            <person name="Steiling M."/>
            <person name="Sedano C."/>
            <person name="Wolfe A."/>
            <person name="Putonti C."/>
        </authorList>
    </citation>
    <scope>NUCLEOTIDE SEQUENCE</scope>
    <source>
        <strain evidence="3">UMB5661</strain>
    </source>
</reference>
<dbReference type="Pfam" id="PF04326">
    <property type="entry name" value="SLFN_AlbA_2"/>
    <property type="match status" value="1"/>
</dbReference>
<dbReference type="Gene3D" id="3.30.565.60">
    <property type="match status" value="1"/>
</dbReference>
<dbReference type="InterPro" id="IPR007421">
    <property type="entry name" value="Schlafen_AlbA_2_dom"/>
</dbReference>
<reference evidence="4 5" key="1">
    <citation type="submission" date="2016-10" db="EMBL/GenBank/DDBJ databases">
        <title>WGS of isloates from the oral cavity of healthy individuals.</title>
        <authorList>
            <person name="Sharma S."/>
            <person name="Pal V.K."/>
            <person name="Patil P.B."/>
            <person name="Korpole S."/>
            <person name="Grover V."/>
        </authorList>
    </citation>
    <scope>NUCLEOTIDE SEQUENCE [LARGE SCALE GENOMIC DNA]</scope>
    <source>
        <strain evidence="4 5">DISK12</strain>
    </source>
</reference>
<evidence type="ECO:0000313" key="4">
    <source>
        <dbReference type="EMBL" id="PJZ10055.1"/>
    </source>
</evidence>
<dbReference type="Pfam" id="PF13749">
    <property type="entry name" value="HATPase_c_4"/>
    <property type="match status" value="1"/>
</dbReference>
<name>A0A2M9WKF0_9LACO</name>
<evidence type="ECO:0000313" key="3">
    <source>
        <dbReference type="EMBL" id="MDT9608761.1"/>
    </source>
</evidence>
<gene>
    <name evidence="4" type="ORF">BHU41_03345</name>
    <name evidence="3" type="ORF">RON39_01240</name>
</gene>
<sequence>MKLDDIKNMEATYLDYKESLETTKPVSWLKSVVAFANTKGGHIIFGVTDEEHKFIGIDNLQRTSSKISEFISTRVSPWPRFTLTPIDSEYPDKKCIDLEVAPGPDYPYYYINTQEHAIFMRHGDRSEKATPIEQNNLLLKGMNKTFDALPTSYKLPDVSFTLLAATFKKETGEDFDISRDLISMGFVTPNNIVTNAGLLLCDQGYLRQSKIVCTRWKGTEKGSVDGDALDDEEFTDASLITLLSNAEAFIRTNSKNPWTIRGMRREENSDYPFKAVREVLVNALIHRDYQIQGSEVHVDMFDDRMEIVSPGGMINGSRIQDLNLKHVPSMRRNEIISDIFGRLHYMDRRGSGIQRILSAYTNFVEQPSFYSDDTVFLVTLPNRGIATPKSPLQSGKSPLQSGKSPLQSGKSPLQSEKSPLQSGKSPLQGEENNIIKKWKEKGIDKIFREQTIEKLLEFYMRYSSEYSFNRNLLANFLEIAPNSASKIIQKCREIGIMRMEKRGVYFFTDLN</sequence>
<accession>A0A2M9WKF0</accession>
<feature type="domain" description="Schlafen AlbA-2" evidence="2">
    <location>
        <begin position="10"/>
        <end position="129"/>
    </location>
</feature>
<dbReference type="Gene3D" id="3.30.950.30">
    <property type="entry name" value="Schlafen, AAA domain"/>
    <property type="match status" value="1"/>
</dbReference>
<keyword evidence="3" id="KW-0067">ATP-binding</keyword>
<feature type="region of interest" description="Disordered" evidence="1">
    <location>
        <begin position="387"/>
        <end position="428"/>
    </location>
</feature>
<keyword evidence="3" id="KW-0547">Nucleotide-binding</keyword>
<dbReference type="RefSeq" id="WP_100733326.1">
    <property type="nucleotide sequence ID" value="NZ_JASOID010000076.1"/>
</dbReference>
<evidence type="ECO:0000313" key="5">
    <source>
        <dbReference type="Proteomes" id="UP000231914"/>
    </source>
</evidence>
<dbReference type="Proteomes" id="UP001253287">
    <property type="component" value="Unassembled WGS sequence"/>
</dbReference>
<dbReference type="EMBL" id="MKXG01000410">
    <property type="protein sequence ID" value="PJZ10055.1"/>
    <property type="molecule type" value="Genomic_DNA"/>
</dbReference>
<dbReference type="Proteomes" id="UP000231914">
    <property type="component" value="Unassembled WGS sequence"/>
</dbReference>
<evidence type="ECO:0000259" key="2">
    <source>
        <dbReference type="Pfam" id="PF04326"/>
    </source>
</evidence>
<proteinExistence type="predicted"/>
<dbReference type="GO" id="GO:0005524">
    <property type="term" value="F:ATP binding"/>
    <property type="evidence" value="ECO:0007669"/>
    <property type="project" value="UniProtKB-KW"/>
</dbReference>
<protein>
    <submittedName>
        <fullName evidence="3">ATP-binding protein</fullName>
    </submittedName>
    <submittedName>
        <fullName evidence="4">Transcriptional regulator</fullName>
    </submittedName>
</protein>
<dbReference type="EMBL" id="JAVTXN010000004">
    <property type="protein sequence ID" value="MDT9608761.1"/>
    <property type="molecule type" value="Genomic_DNA"/>
</dbReference>
<dbReference type="PANTHER" id="PTHR30595">
    <property type="entry name" value="GLPR-RELATED TRANSCRIPTIONAL REPRESSOR"/>
    <property type="match status" value="1"/>
</dbReference>
<organism evidence="4 5">
    <name type="scientific">Lactobacillus crispatus</name>
    <dbReference type="NCBI Taxonomy" id="47770"/>
    <lineage>
        <taxon>Bacteria</taxon>
        <taxon>Bacillati</taxon>
        <taxon>Bacillota</taxon>
        <taxon>Bacilli</taxon>
        <taxon>Lactobacillales</taxon>
        <taxon>Lactobacillaceae</taxon>
        <taxon>Lactobacillus</taxon>
    </lineage>
</organism>
<feature type="compositionally biased region" description="Polar residues" evidence="1">
    <location>
        <begin position="390"/>
        <end position="425"/>
    </location>
</feature>
<dbReference type="InterPro" id="IPR038475">
    <property type="entry name" value="RecG_C_sf"/>
</dbReference>
<dbReference type="AlphaFoldDB" id="A0A2M9WKF0"/>